<evidence type="ECO:0000256" key="7">
    <source>
        <dbReference type="SAM" id="MobiDB-lite"/>
    </source>
</evidence>
<evidence type="ECO:0000313" key="10">
    <source>
        <dbReference type="EMBL" id="CAB9515308.1"/>
    </source>
</evidence>
<dbReference type="GO" id="GO:0004016">
    <property type="term" value="F:adenylate cyclase activity"/>
    <property type="evidence" value="ECO:0007669"/>
    <property type="project" value="TreeGrafter"/>
</dbReference>
<dbReference type="GO" id="GO:0005886">
    <property type="term" value="C:plasma membrane"/>
    <property type="evidence" value="ECO:0007669"/>
    <property type="project" value="TreeGrafter"/>
</dbReference>
<feature type="domain" description="Guanylate cyclase" evidence="9">
    <location>
        <begin position="561"/>
        <end position="695"/>
    </location>
</feature>
<evidence type="ECO:0000259" key="9">
    <source>
        <dbReference type="PROSITE" id="PS50125"/>
    </source>
</evidence>
<evidence type="ECO:0000256" key="4">
    <source>
        <dbReference type="ARBA" id="ARBA00022989"/>
    </source>
</evidence>
<dbReference type="GO" id="GO:0007168">
    <property type="term" value="P:receptor guanylyl cyclase signaling pathway"/>
    <property type="evidence" value="ECO:0007669"/>
    <property type="project" value="TreeGrafter"/>
</dbReference>
<dbReference type="PROSITE" id="PS50125">
    <property type="entry name" value="GUANYLATE_CYCLASE_2"/>
    <property type="match status" value="1"/>
</dbReference>
<comment type="subcellular location">
    <subcellularLocation>
        <location evidence="1">Membrane</location>
    </subcellularLocation>
</comment>
<dbReference type="InterPro" id="IPR050401">
    <property type="entry name" value="Cyclic_nucleotide_synthase"/>
</dbReference>
<sequence length="791" mass="87828">MCILPASDEVKEVHSDPKGAVDDAESPEPSSFQDECTKLDLDGAASVVMSEEDYGDNGVSAADEKGPALAAQETRLVNLSKLLVAFVITVLAFLIGIVTRSFLVSEEQSQHKEQFNAIADEIISITHIRSKSVFDNLESVGVSLTAQARAVNAQWPFVYFADFQVQGMISNQITGANTLTIHPLVQDQDREEWEQFSVDNQGWIEDAHGYDEHVHPVLYKRDFFNDTADDDGRLSSPGIGSLEINPSIWTIDDNGNTQDVTSSSSKVYSPFWQRAPAVDFSPSVNRDLQSVEMFEKVIEGMLETDHPVMTSVTDAAFLKEKYDRRFPAEEKEKPHIYLLSPIYDSLFVNRTAVGFLSALFRFDNFFVNILPDKEKGIIIVLDGSCGDTYSYLVSGHEAEFIGSGDHATHNRHMAREFHIAPFALLEETEDETYCQYSAKVYPSEEWSAKFFTNQPVQYAAAIVACFVVTSIVFILYDCLVQKRQAKVMDSATRTHAIVSSLYPSTVRDRLMEEVQAKEAKTKTRRKFEDDSASMSLAGSPCETSETIFGSKPIADLFPSTTIMFGDLVGFTSWSSERDPLQVFTLLETIYHSFDVVAKRRRIFKVETIGDCYVAVCGLPTPREDHAVAMARFSHECRNRMNLLVTQLEPVLGPGTSDLAMRIGLHSGPVTAGVLRGEKGRFQLFGDSVNTAARMESNGAKNKIHLSQETADLLIKGGKEKWVMAREEKIHAKGKGELQTYWLNVKASESEGSSITGDGTTERGSVVSSTEFAPPVNKPWVEVKLERDVESA</sequence>
<dbReference type="GO" id="GO:0000166">
    <property type="term" value="F:nucleotide binding"/>
    <property type="evidence" value="ECO:0007669"/>
    <property type="project" value="UniProtKB-KW"/>
</dbReference>
<keyword evidence="11" id="KW-1185">Reference proteome</keyword>
<keyword evidence="3" id="KW-0547">Nucleotide-binding</keyword>
<accession>A0A9N8HLW4</accession>
<feature type="region of interest" description="Disordered" evidence="7">
    <location>
        <begin position="1"/>
        <end position="33"/>
    </location>
</feature>
<comment type="caution">
    <text evidence="10">The sequence shown here is derived from an EMBL/GenBank/DDBJ whole genome shotgun (WGS) entry which is preliminary data.</text>
</comment>
<proteinExistence type="predicted"/>
<evidence type="ECO:0000313" key="11">
    <source>
        <dbReference type="Proteomes" id="UP001153069"/>
    </source>
</evidence>
<protein>
    <submittedName>
        <fullName evidence="10">Receptor-type guanylate cyclase gcy</fullName>
    </submittedName>
</protein>
<keyword evidence="10" id="KW-0675">Receptor</keyword>
<feature type="compositionally biased region" description="Polar residues" evidence="7">
    <location>
        <begin position="749"/>
        <end position="770"/>
    </location>
</feature>
<evidence type="ECO:0000256" key="1">
    <source>
        <dbReference type="ARBA" id="ARBA00004370"/>
    </source>
</evidence>
<feature type="transmembrane region" description="Helical" evidence="8">
    <location>
        <begin position="82"/>
        <end position="103"/>
    </location>
</feature>
<keyword evidence="4 8" id="KW-1133">Transmembrane helix</keyword>
<evidence type="ECO:0000256" key="3">
    <source>
        <dbReference type="ARBA" id="ARBA00022741"/>
    </source>
</evidence>
<dbReference type="SUPFAM" id="SSF55073">
    <property type="entry name" value="Nucleotide cyclase"/>
    <property type="match status" value="1"/>
</dbReference>
<keyword evidence="2 8" id="KW-0812">Transmembrane</keyword>
<gene>
    <name evidence="10" type="ORF">SEMRO_707_G190530.1</name>
</gene>
<dbReference type="Gene3D" id="3.30.70.1230">
    <property type="entry name" value="Nucleotide cyclase"/>
    <property type="match status" value="1"/>
</dbReference>
<reference evidence="10" key="1">
    <citation type="submission" date="2020-06" db="EMBL/GenBank/DDBJ databases">
        <authorList>
            <consortium name="Plant Systems Biology data submission"/>
        </authorList>
    </citation>
    <scope>NUCLEOTIDE SEQUENCE</scope>
    <source>
        <strain evidence="10">D6</strain>
    </source>
</reference>
<keyword evidence="5 8" id="KW-0472">Membrane</keyword>
<feature type="region of interest" description="Disordered" evidence="7">
    <location>
        <begin position="748"/>
        <end position="771"/>
    </location>
</feature>
<dbReference type="GO" id="GO:0035556">
    <property type="term" value="P:intracellular signal transduction"/>
    <property type="evidence" value="ECO:0007669"/>
    <property type="project" value="InterPro"/>
</dbReference>
<keyword evidence="6" id="KW-0456">Lyase</keyword>
<dbReference type="EMBL" id="CAICTM010000706">
    <property type="protein sequence ID" value="CAB9515308.1"/>
    <property type="molecule type" value="Genomic_DNA"/>
</dbReference>
<dbReference type="InterPro" id="IPR029787">
    <property type="entry name" value="Nucleotide_cyclase"/>
</dbReference>
<dbReference type="GO" id="GO:0001653">
    <property type="term" value="F:peptide receptor activity"/>
    <property type="evidence" value="ECO:0007669"/>
    <property type="project" value="TreeGrafter"/>
</dbReference>
<feature type="transmembrane region" description="Helical" evidence="8">
    <location>
        <begin position="458"/>
        <end position="479"/>
    </location>
</feature>
<dbReference type="Pfam" id="PF00211">
    <property type="entry name" value="Guanylate_cyc"/>
    <property type="match status" value="1"/>
</dbReference>
<dbReference type="AlphaFoldDB" id="A0A9N8HLW4"/>
<dbReference type="CDD" id="cd07302">
    <property type="entry name" value="CHD"/>
    <property type="match status" value="1"/>
</dbReference>
<evidence type="ECO:0000256" key="2">
    <source>
        <dbReference type="ARBA" id="ARBA00022692"/>
    </source>
</evidence>
<dbReference type="PANTHER" id="PTHR11920:SF335">
    <property type="entry name" value="GUANYLATE CYCLASE"/>
    <property type="match status" value="1"/>
</dbReference>
<dbReference type="SMART" id="SM00044">
    <property type="entry name" value="CYCc"/>
    <property type="match status" value="1"/>
</dbReference>
<dbReference type="PANTHER" id="PTHR11920">
    <property type="entry name" value="GUANYLYL CYCLASE"/>
    <property type="match status" value="1"/>
</dbReference>
<dbReference type="Proteomes" id="UP001153069">
    <property type="component" value="Unassembled WGS sequence"/>
</dbReference>
<evidence type="ECO:0000256" key="8">
    <source>
        <dbReference type="SAM" id="Phobius"/>
    </source>
</evidence>
<evidence type="ECO:0000256" key="6">
    <source>
        <dbReference type="ARBA" id="ARBA00023239"/>
    </source>
</evidence>
<dbReference type="InterPro" id="IPR001054">
    <property type="entry name" value="A/G_cyclase"/>
</dbReference>
<organism evidence="10 11">
    <name type="scientific">Seminavis robusta</name>
    <dbReference type="NCBI Taxonomy" id="568900"/>
    <lineage>
        <taxon>Eukaryota</taxon>
        <taxon>Sar</taxon>
        <taxon>Stramenopiles</taxon>
        <taxon>Ochrophyta</taxon>
        <taxon>Bacillariophyta</taxon>
        <taxon>Bacillariophyceae</taxon>
        <taxon>Bacillariophycidae</taxon>
        <taxon>Naviculales</taxon>
        <taxon>Naviculaceae</taxon>
        <taxon>Seminavis</taxon>
    </lineage>
</organism>
<feature type="compositionally biased region" description="Basic and acidic residues" evidence="7">
    <location>
        <begin position="8"/>
        <end position="21"/>
    </location>
</feature>
<dbReference type="GO" id="GO:0004383">
    <property type="term" value="F:guanylate cyclase activity"/>
    <property type="evidence" value="ECO:0007669"/>
    <property type="project" value="TreeGrafter"/>
</dbReference>
<evidence type="ECO:0000256" key="5">
    <source>
        <dbReference type="ARBA" id="ARBA00023136"/>
    </source>
</evidence>
<name>A0A9N8HLW4_9STRA</name>